<dbReference type="InterPro" id="IPR005543">
    <property type="entry name" value="PASTA_dom"/>
</dbReference>
<accession>A0A9W6UGE7</accession>
<feature type="domain" description="PASTA" evidence="3">
    <location>
        <begin position="84"/>
        <end position="148"/>
    </location>
</feature>
<evidence type="ECO:0000256" key="2">
    <source>
        <dbReference type="SAM" id="Phobius"/>
    </source>
</evidence>
<evidence type="ECO:0000259" key="3">
    <source>
        <dbReference type="PROSITE" id="PS51178"/>
    </source>
</evidence>
<dbReference type="Gene3D" id="3.30.10.20">
    <property type="match status" value="1"/>
</dbReference>
<dbReference type="CDD" id="cd06577">
    <property type="entry name" value="PASTA_pknB"/>
    <property type="match status" value="1"/>
</dbReference>
<evidence type="ECO:0000256" key="1">
    <source>
        <dbReference type="SAM" id="MobiDB-lite"/>
    </source>
</evidence>
<name>A0A9W6UGE7_9PSEU</name>
<dbReference type="Proteomes" id="UP001143463">
    <property type="component" value="Unassembled WGS sequence"/>
</dbReference>
<dbReference type="AlphaFoldDB" id="A0A9W6UGE7"/>
<keyword evidence="2" id="KW-1133">Transmembrane helix</keyword>
<feature type="region of interest" description="Disordered" evidence="1">
    <location>
        <begin position="1"/>
        <end position="33"/>
    </location>
</feature>
<sequence>MSLSPSQDHQPDTTPPSGSPDVQAPQSGTRRRLSTPSIVYGGLGVLAVLIVVLVAVGVIDKEGRSPAAAPAAPTTTVNTDPCARTACGTVPNLVGLTAPRARQVLTQAGFTVPSDLARLGEESTVTRQYPSALLKVPTSTLLSLTYYAPPAPARAITARDWALIAKSPDAHVGERIVAYGQVTQFDAATGTSAFRANVDGVVHKPSYGYVDYETNTFLNESGTLFAQLVKGDLFRAEVTVTGSYSYSTTMGGTMTVPQLQVTAINVTGTAK</sequence>
<keyword evidence="2" id="KW-0812">Transmembrane</keyword>
<evidence type="ECO:0000313" key="4">
    <source>
        <dbReference type="EMBL" id="GLL16118.1"/>
    </source>
</evidence>
<organism evidence="4 5">
    <name type="scientific">Pseudonocardia halophobica</name>
    <dbReference type="NCBI Taxonomy" id="29401"/>
    <lineage>
        <taxon>Bacteria</taxon>
        <taxon>Bacillati</taxon>
        <taxon>Actinomycetota</taxon>
        <taxon>Actinomycetes</taxon>
        <taxon>Pseudonocardiales</taxon>
        <taxon>Pseudonocardiaceae</taxon>
        <taxon>Pseudonocardia</taxon>
    </lineage>
</organism>
<gene>
    <name evidence="4" type="ORF">GCM10017577_72730</name>
</gene>
<keyword evidence="2" id="KW-0472">Membrane</keyword>
<dbReference type="PROSITE" id="PS51178">
    <property type="entry name" value="PASTA"/>
    <property type="match status" value="1"/>
</dbReference>
<evidence type="ECO:0000313" key="5">
    <source>
        <dbReference type="Proteomes" id="UP001143463"/>
    </source>
</evidence>
<comment type="caution">
    <text evidence="4">The sequence shown here is derived from an EMBL/GenBank/DDBJ whole genome shotgun (WGS) entry which is preliminary data.</text>
</comment>
<dbReference type="RefSeq" id="WP_231498514.1">
    <property type="nucleotide sequence ID" value="NZ_BAAAUZ010000042.1"/>
</dbReference>
<keyword evidence="5" id="KW-1185">Reference proteome</keyword>
<dbReference type="EMBL" id="BSFQ01000066">
    <property type="protein sequence ID" value="GLL16118.1"/>
    <property type="molecule type" value="Genomic_DNA"/>
</dbReference>
<feature type="transmembrane region" description="Helical" evidence="2">
    <location>
        <begin position="38"/>
        <end position="59"/>
    </location>
</feature>
<protein>
    <recommendedName>
        <fullName evidence="3">PASTA domain-containing protein</fullName>
    </recommendedName>
</protein>
<reference evidence="4" key="2">
    <citation type="submission" date="2023-01" db="EMBL/GenBank/DDBJ databases">
        <authorList>
            <person name="Sun Q."/>
            <person name="Evtushenko L."/>
        </authorList>
    </citation>
    <scope>NUCLEOTIDE SEQUENCE</scope>
    <source>
        <strain evidence="4">VKM Ac-1069</strain>
    </source>
</reference>
<proteinExistence type="predicted"/>
<reference evidence="4" key="1">
    <citation type="journal article" date="2014" name="Int. J. Syst. Evol. Microbiol.">
        <title>Complete genome sequence of Corynebacterium casei LMG S-19264T (=DSM 44701T), isolated from a smear-ripened cheese.</title>
        <authorList>
            <consortium name="US DOE Joint Genome Institute (JGI-PGF)"/>
            <person name="Walter F."/>
            <person name="Albersmeier A."/>
            <person name="Kalinowski J."/>
            <person name="Ruckert C."/>
        </authorList>
    </citation>
    <scope>NUCLEOTIDE SEQUENCE</scope>
    <source>
        <strain evidence="4">VKM Ac-1069</strain>
    </source>
</reference>